<evidence type="ECO:0000313" key="2">
    <source>
        <dbReference type="EMBL" id="GAA3149643.1"/>
    </source>
</evidence>
<evidence type="ECO:0000256" key="1">
    <source>
        <dbReference type="SAM" id="MobiDB-lite"/>
    </source>
</evidence>
<accession>A0ABP6NIS7</accession>
<dbReference type="EMBL" id="BAAAVM010000055">
    <property type="protein sequence ID" value="GAA3149643.1"/>
    <property type="molecule type" value="Genomic_DNA"/>
</dbReference>
<feature type="region of interest" description="Disordered" evidence="1">
    <location>
        <begin position="76"/>
        <end position="102"/>
    </location>
</feature>
<gene>
    <name evidence="2" type="ORF">GCM10010521_41360</name>
</gene>
<comment type="caution">
    <text evidence="2">The sequence shown here is derived from an EMBL/GenBank/DDBJ whole genome shotgun (WGS) entry which is preliminary data.</text>
</comment>
<evidence type="ECO:0000313" key="3">
    <source>
        <dbReference type="Proteomes" id="UP001500893"/>
    </source>
</evidence>
<sequence>MLSGDWSERWLDGFLAGLVARRQEPHLGLDGPGPGGHRTGGAAGEEPGGRAPVARGDRRYLAAAAAKTVTVSAVRAGDPRVPGKTTRSCRSLTPNSAAPAHS</sequence>
<proteinExistence type="predicted"/>
<dbReference type="Proteomes" id="UP001500893">
    <property type="component" value="Unassembled WGS sequence"/>
</dbReference>
<feature type="compositionally biased region" description="Polar residues" evidence="1">
    <location>
        <begin position="85"/>
        <end position="96"/>
    </location>
</feature>
<feature type="compositionally biased region" description="Gly residues" evidence="1">
    <location>
        <begin position="30"/>
        <end position="43"/>
    </location>
</feature>
<keyword evidence="3" id="KW-1185">Reference proteome</keyword>
<feature type="region of interest" description="Disordered" evidence="1">
    <location>
        <begin position="25"/>
        <end position="53"/>
    </location>
</feature>
<organism evidence="2 3">
    <name type="scientific">Streptomyces rameus</name>
    <dbReference type="NCBI Taxonomy" id="68261"/>
    <lineage>
        <taxon>Bacteria</taxon>
        <taxon>Bacillati</taxon>
        <taxon>Actinomycetota</taxon>
        <taxon>Actinomycetes</taxon>
        <taxon>Kitasatosporales</taxon>
        <taxon>Streptomycetaceae</taxon>
        <taxon>Streptomyces</taxon>
    </lineage>
</organism>
<reference evidence="3" key="1">
    <citation type="journal article" date="2019" name="Int. J. Syst. Evol. Microbiol.">
        <title>The Global Catalogue of Microorganisms (GCM) 10K type strain sequencing project: providing services to taxonomists for standard genome sequencing and annotation.</title>
        <authorList>
            <consortium name="The Broad Institute Genomics Platform"/>
            <consortium name="The Broad Institute Genome Sequencing Center for Infectious Disease"/>
            <person name="Wu L."/>
            <person name="Ma J."/>
        </authorList>
    </citation>
    <scope>NUCLEOTIDE SEQUENCE [LARGE SCALE GENOMIC DNA]</scope>
    <source>
        <strain evidence="3">JCM 11574</strain>
    </source>
</reference>
<name>A0ABP6NIS7_9ACTN</name>
<protein>
    <submittedName>
        <fullName evidence="2">Uncharacterized protein</fullName>
    </submittedName>
</protein>